<evidence type="ECO:0000313" key="10">
    <source>
        <dbReference type="EMBL" id="MFE4107736.1"/>
    </source>
</evidence>
<dbReference type="InterPro" id="IPR003594">
    <property type="entry name" value="HATPase_dom"/>
</dbReference>
<dbReference type="Pfam" id="PF02518">
    <property type="entry name" value="HATPase_c"/>
    <property type="match status" value="1"/>
</dbReference>
<dbReference type="InterPro" id="IPR003661">
    <property type="entry name" value="HisK_dim/P_dom"/>
</dbReference>
<dbReference type="InterPro" id="IPR004358">
    <property type="entry name" value="Sig_transdc_His_kin-like_C"/>
</dbReference>
<dbReference type="PRINTS" id="PR00344">
    <property type="entry name" value="BCTRLSENSOR"/>
</dbReference>
<proteinExistence type="predicted"/>
<dbReference type="SMART" id="SM00388">
    <property type="entry name" value="HisKA"/>
    <property type="match status" value="1"/>
</dbReference>
<name>A0ABW6IHN5_9CYAN</name>
<feature type="modified residue" description="4-aspartylphosphate" evidence="7">
    <location>
        <position position="493"/>
    </location>
</feature>
<dbReference type="Gene3D" id="3.30.565.10">
    <property type="entry name" value="Histidine kinase-like ATPase, C-terminal domain"/>
    <property type="match status" value="1"/>
</dbReference>
<dbReference type="SUPFAM" id="SSF47384">
    <property type="entry name" value="Homodimeric domain of signal transducing histidine kinase"/>
    <property type="match status" value="1"/>
</dbReference>
<dbReference type="Gene3D" id="3.30.450.40">
    <property type="match status" value="1"/>
</dbReference>
<comment type="caution">
    <text evidence="10">The sequence shown here is derived from an EMBL/GenBank/DDBJ whole genome shotgun (WGS) entry which is preliminary data.</text>
</comment>
<dbReference type="EMBL" id="JBHZOL010000090">
    <property type="protein sequence ID" value="MFE4107736.1"/>
    <property type="molecule type" value="Genomic_DNA"/>
</dbReference>
<dbReference type="InterPro" id="IPR003018">
    <property type="entry name" value="GAF"/>
</dbReference>
<dbReference type="InterPro" id="IPR001789">
    <property type="entry name" value="Sig_transdc_resp-reg_receiver"/>
</dbReference>
<dbReference type="InterPro" id="IPR005467">
    <property type="entry name" value="His_kinase_dom"/>
</dbReference>
<dbReference type="SMART" id="SM00387">
    <property type="entry name" value="HATPase_c"/>
    <property type="match status" value="1"/>
</dbReference>
<keyword evidence="11" id="KW-1185">Reference proteome</keyword>
<evidence type="ECO:0000256" key="1">
    <source>
        <dbReference type="ARBA" id="ARBA00000085"/>
    </source>
</evidence>
<dbReference type="Pfam" id="PF00512">
    <property type="entry name" value="HisKA"/>
    <property type="match status" value="1"/>
</dbReference>
<evidence type="ECO:0000259" key="8">
    <source>
        <dbReference type="PROSITE" id="PS50109"/>
    </source>
</evidence>
<dbReference type="InterPro" id="IPR036097">
    <property type="entry name" value="HisK_dim/P_sf"/>
</dbReference>
<dbReference type="Gene3D" id="1.10.287.130">
    <property type="match status" value="1"/>
</dbReference>
<evidence type="ECO:0000256" key="3">
    <source>
        <dbReference type="ARBA" id="ARBA00022553"/>
    </source>
</evidence>
<feature type="domain" description="Response regulatory" evidence="9">
    <location>
        <begin position="591"/>
        <end position="708"/>
    </location>
</feature>
<keyword evidence="6" id="KW-0902">Two-component regulatory system</keyword>
<dbReference type="Pfam" id="PF01590">
    <property type="entry name" value="GAF"/>
    <property type="match status" value="1"/>
</dbReference>
<protein>
    <recommendedName>
        <fullName evidence="2">histidine kinase</fullName>
        <ecNumber evidence="2">2.7.13.3</ecNumber>
    </recommendedName>
</protein>
<evidence type="ECO:0000256" key="2">
    <source>
        <dbReference type="ARBA" id="ARBA00012438"/>
    </source>
</evidence>
<comment type="catalytic activity">
    <reaction evidence="1">
        <text>ATP + protein L-histidine = ADP + protein N-phospho-L-histidine.</text>
        <dbReference type="EC" id="2.7.13.3"/>
    </reaction>
</comment>
<keyword evidence="4" id="KW-0808">Transferase</keyword>
<organism evidence="10 11">
    <name type="scientific">Almyronema epifaneia S1</name>
    <dbReference type="NCBI Taxonomy" id="2991925"/>
    <lineage>
        <taxon>Bacteria</taxon>
        <taxon>Bacillati</taxon>
        <taxon>Cyanobacteriota</taxon>
        <taxon>Cyanophyceae</taxon>
        <taxon>Nodosilineales</taxon>
        <taxon>Nodosilineaceae</taxon>
        <taxon>Almyronema</taxon>
        <taxon>Almyronema epifaneia</taxon>
    </lineage>
</organism>
<sequence length="716" mass="79478">MPAAPIPGNEAERLAELRSYAILDTPPEPAFDDLTRLAAYICQVPVSLVSLVDECRQWFKSRYGLEAAETPREQAFCGYTILDDQPFVVPDAIAHNQVNDNPLVLCDPHIRFYAGIPLTSSRGYRLGSLCVIDFMPRELTPAQMDSLKAIANQVVLLLEARLHHKRIEDYTQALEVARQQALEASRAKSEFLAMMSHEIRTPMNGVIGMTGLLLDTQLTPKQREFAEIIQKSGDTLLALINDILDFSKIEADKLVLEKQCFDLHTCVEDALELVAPNAVAKSLELASLVAPDIPIAFLGDVTRLRQILMNLLSNAIKFTDKGEIVVRVQAEALPKSPSTPNSNTYELHFSVSDTGIGIPADKQSELFKSFTQVDASTTRRYGGTGLGLAISKRLCEMMGGRIWVESRLGEGSTFHFTIQAPSAQVTAIQSRARLTNLQLTGKRILIVDDNKTNRQILRLQLQAWEMLPVTVRSGKEALDLLKTAEPFDLAILDMQMPEMDGLTLAAEIRQLSQGQRLPLLMLTSIGLPLRQTEAEPTGDKTLFAAQLPKPVRQYQLYDTIVQVLTGRQVQHQAPCAPKPIDQQLAERLPLQILVAEDNRVNQRLIIHVLARMGYQAEIVNDGLEAIAALEKQPYDVILMDVHMPKMDGFEATRAIRQQLSNQLQPRIIAMTASAMQGDREKCLNSGMDDYVSKPIRIKELVAALIKCGSPRQIASL</sequence>
<accession>A0ABW6IHN5</accession>
<keyword evidence="3 7" id="KW-0597">Phosphoprotein</keyword>
<dbReference type="Proteomes" id="UP001600165">
    <property type="component" value="Unassembled WGS sequence"/>
</dbReference>
<dbReference type="RefSeq" id="WP_377966743.1">
    <property type="nucleotide sequence ID" value="NZ_JBHZOL010000090.1"/>
</dbReference>
<reference evidence="10 11" key="1">
    <citation type="submission" date="2024-10" db="EMBL/GenBank/DDBJ databases">
        <authorList>
            <person name="Ratan Roy A."/>
            <person name="Morales Sandoval P.H."/>
            <person name="De Los Santos Villalobos S."/>
            <person name="Chakraborty S."/>
            <person name="Mukherjee J."/>
        </authorList>
    </citation>
    <scope>NUCLEOTIDE SEQUENCE [LARGE SCALE GENOMIC DNA]</scope>
    <source>
        <strain evidence="10 11">S1</strain>
    </source>
</reference>
<dbReference type="SUPFAM" id="SSF52172">
    <property type="entry name" value="CheY-like"/>
    <property type="match status" value="2"/>
</dbReference>
<dbReference type="CDD" id="cd16922">
    <property type="entry name" value="HATPase_EvgS-ArcB-TorS-like"/>
    <property type="match status" value="1"/>
</dbReference>
<evidence type="ECO:0000259" key="9">
    <source>
        <dbReference type="PROSITE" id="PS50110"/>
    </source>
</evidence>
<evidence type="ECO:0000256" key="5">
    <source>
        <dbReference type="ARBA" id="ARBA00022777"/>
    </source>
</evidence>
<dbReference type="CDD" id="cd00082">
    <property type="entry name" value="HisKA"/>
    <property type="match status" value="1"/>
</dbReference>
<dbReference type="SMART" id="SM00448">
    <property type="entry name" value="REC"/>
    <property type="match status" value="2"/>
</dbReference>
<dbReference type="PROSITE" id="PS50109">
    <property type="entry name" value="HIS_KIN"/>
    <property type="match status" value="1"/>
</dbReference>
<feature type="modified residue" description="4-aspartylphosphate" evidence="7">
    <location>
        <position position="640"/>
    </location>
</feature>
<evidence type="ECO:0000256" key="4">
    <source>
        <dbReference type="ARBA" id="ARBA00022679"/>
    </source>
</evidence>
<dbReference type="PROSITE" id="PS50110">
    <property type="entry name" value="RESPONSE_REGULATORY"/>
    <property type="match status" value="2"/>
</dbReference>
<dbReference type="SMART" id="SM00065">
    <property type="entry name" value="GAF"/>
    <property type="match status" value="1"/>
</dbReference>
<dbReference type="Pfam" id="PF00072">
    <property type="entry name" value="Response_reg"/>
    <property type="match status" value="2"/>
</dbReference>
<evidence type="ECO:0000256" key="7">
    <source>
        <dbReference type="PROSITE-ProRule" id="PRU00169"/>
    </source>
</evidence>
<feature type="domain" description="Response regulatory" evidence="9">
    <location>
        <begin position="443"/>
        <end position="564"/>
    </location>
</feature>
<dbReference type="InterPro" id="IPR011006">
    <property type="entry name" value="CheY-like_superfamily"/>
</dbReference>
<dbReference type="Gene3D" id="3.40.50.2300">
    <property type="match status" value="2"/>
</dbReference>
<dbReference type="SUPFAM" id="SSF55874">
    <property type="entry name" value="ATPase domain of HSP90 chaperone/DNA topoisomerase II/histidine kinase"/>
    <property type="match status" value="1"/>
</dbReference>
<keyword evidence="5" id="KW-0418">Kinase</keyword>
<dbReference type="CDD" id="cd17546">
    <property type="entry name" value="REC_hyHK_CKI1_RcsC-like"/>
    <property type="match status" value="2"/>
</dbReference>
<dbReference type="InterPro" id="IPR036890">
    <property type="entry name" value="HATPase_C_sf"/>
</dbReference>
<dbReference type="EC" id="2.7.13.3" evidence="2"/>
<dbReference type="PANTHER" id="PTHR45339:SF1">
    <property type="entry name" value="HYBRID SIGNAL TRANSDUCTION HISTIDINE KINASE J"/>
    <property type="match status" value="1"/>
</dbReference>
<dbReference type="PANTHER" id="PTHR45339">
    <property type="entry name" value="HYBRID SIGNAL TRANSDUCTION HISTIDINE KINASE J"/>
    <property type="match status" value="1"/>
</dbReference>
<gene>
    <name evidence="10" type="ORF">ACFVKH_15710</name>
</gene>
<evidence type="ECO:0000313" key="11">
    <source>
        <dbReference type="Proteomes" id="UP001600165"/>
    </source>
</evidence>
<dbReference type="SUPFAM" id="SSF55781">
    <property type="entry name" value="GAF domain-like"/>
    <property type="match status" value="1"/>
</dbReference>
<evidence type="ECO:0000256" key="6">
    <source>
        <dbReference type="ARBA" id="ARBA00023012"/>
    </source>
</evidence>
<dbReference type="InterPro" id="IPR029016">
    <property type="entry name" value="GAF-like_dom_sf"/>
</dbReference>
<feature type="domain" description="Histidine kinase" evidence="8">
    <location>
        <begin position="194"/>
        <end position="422"/>
    </location>
</feature>